<reference evidence="2" key="1">
    <citation type="submission" date="2022-11" db="EMBL/GenBank/DDBJ databases">
        <title>Lacrimispora xylanolytica sy1, complete genome.</title>
        <authorList>
            <person name="Choi S."/>
        </authorList>
    </citation>
    <scope>NUCLEOTIDE SEQUENCE</scope>
    <source>
        <strain evidence="2">Sy1</strain>
    </source>
</reference>
<dbReference type="RefSeq" id="WP_268115430.1">
    <property type="nucleotide sequence ID" value="NZ_CP113524.1"/>
</dbReference>
<keyword evidence="3" id="KW-1185">Reference proteome</keyword>
<evidence type="ECO:0000313" key="3">
    <source>
        <dbReference type="Proteomes" id="UP001163115"/>
    </source>
</evidence>
<gene>
    <name evidence="2" type="ORF">OW255_01810</name>
</gene>
<keyword evidence="1" id="KW-0812">Transmembrane</keyword>
<organism evidence="2 3">
    <name type="scientific">Lacrimispora xylanolytica</name>
    <dbReference type="NCBI Taxonomy" id="29375"/>
    <lineage>
        <taxon>Bacteria</taxon>
        <taxon>Bacillati</taxon>
        <taxon>Bacillota</taxon>
        <taxon>Clostridia</taxon>
        <taxon>Lachnospirales</taxon>
        <taxon>Lachnospiraceae</taxon>
        <taxon>Lacrimispora</taxon>
    </lineage>
</organism>
<protein>
    <submittedName>
        <fullName evidence="2">ATP synthase subunit I</fullName>
    </submittedName>
</protein>
<evidence type="ECO:0000256" key="1">
    <source>
        <dbReference type="SAM" id="Phobius"/>
    </source>
</evidence>
<accession>A0ABY7AD68</accession>
<sequence>MIKEDKKLTLEVAAGIGIFTGAALLLALIIYPRPSVFAGLLLGMVLSLAMFFSMAAVVKLCLKTQSKKFTVMFTATSSLARYMILFAVLLVVVRKYSDLFQPIAVVIGMFGVKAGAFMQPLIHRMIQKNK</sequence>
<keyword evidence="1" id="KW-1133">Transmembrane helix</keyword>
<keyword evidence="1" id="KW-0472">Membrane</keyword>
<proteinExistence type="predicted"/>
<evidence type="ECO:0000313" key="2">
    <source>
        <dbReference type="EMBL" id="WAJ24280.1"/>
    </source>
</evidence>
<feature type="transmembrane region" description="Helical" evidence="1">
    <location>
        <begin position="69"/>
        <end position="93"/>
    </location>
</feature>
<feature type="transmembrane region" description="Helical" evidence="1">
    <location>
        <begin position="99"/>
        <end position="122"/>
    </location>
</feature>
<dbReference type="Proteomes" id="UP001163115">
    <property type="component" value="Chromosome"/>
</dbReference>
<feature type="transmembrane region" description="Helical" evidence="1">
    <location>
        <begin position="37"/>
        <end position="62"/>
    </location>
</feature>
<dbReference type="EMBL" id="CP113524">
    <property type="protein sequence ID" value="WAJ24280.1"/>
    <property type="molecule type" value="Genomic_DNA"/>
</dbReference>
<name>A0ABY7AD68_9FIRM</name>
<feature type="transmembrane region" description="Helical" evidence="1">
    <location>
        <begin position="12"/>
        <end position="31"/>
    </location>
</feature>